<dbReference type="EMBL" id="AP017624">
    <property type="protein sequence ID" value="BAV41183.1"/>
    <property type="molecule type" value="Genomic_DNA"/>
</dbReference>
<keyword evidence="1" id="KW-0805">Transcription regulation</keyword>
<proteinExistence type="predicted"/>
<evidence type="ECO:0000256" key="1">
    <source>
        <dbReference type="ARBA" id="ARBA00023015"/>
    </source>
</evidence>
<evidence type="ECO:0000259" key="3">
    <source>
        <dbReference type="Pfam" id="PF13490"/>
    </source>
</evidence>
<dbReference type="GeneID" id="93436608"/>
<organism evidence="4 5">
    <name type="scientific">Mycobacterium ulcerans subsp. shinshuense</name>
    <dbReference type="NCBI Taxonomy" id="1124626"/>
    <lineage>
        <taxon>Bacteria</taxon>
        <taxon>Bacillati</taxon>
        <taxon>Actinomycetota</taxon>
        <taxon>Actinomycetes</taxon>
        <taxon>Mycobacteriales</taxon>
        <taxon>Mycobacteriaceae</taxon>
        <taxon>Mycobacterium</taxon>
        <taxon>Mycobacterium ulcerans group</taxon>
    </lineage>
</organism>
<evidence type="ECO:0000256" key="2">
    <source>
        <dbReference type="ARBA" id="ARBA00023163"/>
    </source>
</evidence>
<accession>A0A1B4Y2A1</accession>
<evidence type="ECO:0000313" key="5">
    <source>
        <dbReference type="Proteomes" id="UP000218067"/>
    </source>
</evidence>
<dbReference type="InterPro" id="IPR041916">
    <property type="entry name" value="Anti_sigma_zinc_sf"/>
</dbReference>
<dbReference type="Proteomes" id="UP000218067">
    <property type="component" value="Chromosome"/>
</dbReference>
<dbReference type="InterPro" id="IPR027383">
    <property type="entry name" value="Znf_put"/>
</dbReference>
<keyword evidence="2" id="KW-0804">Transcription</keyword>
<reference evidence="4 5" key="1">
    <citation type="submission" date="2016-08" db="EMBL/GenBank/DDBJ databases">
        <title>Complete genome sequence of Mycobacterium shinshuense, a subspecies of M. ulcerans.</title>
        <authorList>
            <person name="Yoshida M."/>
            <person name="Ogura Y."/>
            <person name="Hayashi T."/>
            <person name="Hoshino Y."/>
        </authorList>
    </citation>
    <scope>NUCLEOTIDE SEQUENCE [LARGE SCALE GENOMIC DNA]</scope>
    <source>
        <strain evidence="5">ATCC 33728</strain>
    </source>
</reference>
<evidence type="ECO:0000313" key="4">
    <source>
        <dbReference type="EMBL" id="BAV41183.1"/>
    </source>
</evidence>
<name>A0A1B4Y2A1_MYCUL</name>
<sequence>MTTDGDFISNELRITCSDAVALVTDYLEDALDESDLDRFEQHTRGCQACRVYVDQIRRTIRIAATTRDESVEVRPANFDALLAEFDRLGRDSTL</sequence>
<feature type="domain" description="Putative zinc-finger" evidence="3">
    <location>
        <begin position="16"/>
        <end position="50"/>
    </location>
</feature>
<gene>
    <name evidence="4" type="ORF">SHTP_1989</name>
</gene>
<dbReference type="Gene3D" id="1.10.10.1320">
    <property type="entry name" value="Anti-sigma factor, zinc-finger domain"/>
    <property type="match status" value="1"/>
</dbReference>
<protein>
    <recommendedName>
        <fullName evidence="3">Putative zinc-finger domain-containing protein</fullName>
    </recommendedName>
</protein>
<dbReference type="AlphaFoldDB" id="A0A1B4Y2A1"/>
<dbReference type="RefSeq" id="WP_015356190.1">
    <property type="nucleotide sequence ID" value="NZ_AP017624.1"/>
</dbReference>
<dbReference type="Pfam" id="PF13490">
    <property type="entry name" value="zf-HC2"/>
    <property type="match status" value="1"/>
</dbReference>